<dbReference type="RefSeq" id="WP_146399060.1">
    <property type="nucleotide sequence ID" value="NZ_SJPJ01000001.1"/>
</dbReference>
<accession>A0A5C5Z5J7</accession>
<evidence type="ECO:0000313" key="3">
    <source>
        <dbReference type="Proteomes" id="UP000315010"/>
    </source>
</evidence>
<dbReference type="Pfam" id="PF07596">
    <property type="entry name" value="SBP_bac_10"/>
    <property type="match status" value="1"/>
</dbReference>
<feature type="domain" description="DUF1559" evidence="1">
    <location>
        <begin position="31"/>
        <end position="357"/>
    </location>
</feature>
<dbReference type="AlphaFoldDB" id="A0A5C5Z5J7"/>
<keyword evidence="3" id="KW-1185">Reference proteome</keyword>
<dbReference type="PANTHER" id="PTHR30093">
    <property type="entry name" value="GENERAL SECRETION PATHWAY PROTEIN G"/>
    <property type="match status" value="1"/>
</dbReference>
<dbReference type="Gene3D" id="3.30.700.10">
    <property type="entry name" value="Glycoprotein, Type 4 Pilin"/>
    <property type="match status" value="1"/>
</dbReference>
<dbReference type="InterPro" id="IPR012902">
    <property type="entry name" value="N_methyl_site"/>
</dbReference>
<dbReference type="NCBIfam" id="TIGR04294">
    <property type="entry name" value="pre_pil_HX9DG"/>
    <property type="match status" value="1"/>
</dbReference>
<proteinExistence type="predicted"/>
<dbReference type="PANTHER" id="PTHR30093:SF2">
    <property type="entry name" value="TYPE II SECRETION SYSTEM PROTEIN H"/>
    <property type="match status" value="1"/>
</dbReference>
<protein>
    <submittedName>
        <fullName evidence="2">Putative major pilin subunit</fullName>
    </submittedName>
</protein>
<dbReference type="EMBL" id="SJPJ01000001">
    <property type="protein sequence ID" value="TWT82524.1"/>
    <property type="molecule type" value="Genomic_DNA"/>
</dbReference>
<dbReference type="InterPro" id="IPR045584">
    <property type="entry name" value="Pilin-like"/>
</dbReference>
<dbReference type="NCBIfam" id="TIGR02532">
    <property type="entry name" value="IV_pilin_GFxxxE"/>
    <property type="match status" value="1"/>
</dbReference>
<organism evidence="2 3">
    <name type="scientific">Novipirellula herctigrandis</name>
    <dbReference type="NCBI Taxonomy" id="2527986"/>
    <lineage>
        <taxon>Bacteria</taxon>
        <taxon>Pseudomonadati</taxon>
        <taxon>Planctomycetota</taxon>
        <taxon>Planctomycetia</taxon>
        <taxon>Pirellulales</taxon>
        <taxon>Pirellulaceae</taxon>
        <taxon>Novipirellula</taxon>
    </lineage>
</organism>
<dbReference type="SUPFAM" id="SSF54523">
    <property type="entry name" value="Pili subunits"/>
    <property type="match status" value="1"/>
</dbReference>
<comment type="caution">
    <text evidence="2">The sequence shown here is derived from an EMBL/GenBank/DDBJ whole genome shotgun (WGS) entry which is preliminary data.</text>
</comment>
<name>A0A5C5Z5J7_9BACT</name>
<dbReference type="Pfam" id="PF07963">
    <property type="entry name" value="N_methyl"/>
    <property type="match status" value="1"/>
</dbReference>
<dbReference type="InterPro" id="IPR027558">
    <property type="entry name" value="Pre_pil_HX9DG_C"/>
</dbReference>
<dbReference type="OrthoDB" id="254023at2"/>
<dbReference type="InterPro" id="IPR011453">
    <property type="entry name" value="DUF1559"/>
</dbReference>
<reference evidence="2 3" key="1">
    <citation type="submission" date="2019-02" db="EMBL/GenBank/DDBJ databases">
        <title>Deep-cultivation of Planctomycetes and their phenomic and genomic characterization uncovers novel biology.</title>
        <authorList>
            <person name="Wiegand S."/>
            <person name="Jogler M."/>
            <person name="Boedeker C."/>
            <person name="Pinto D."/>
            <person name="Vollmers J."/>
            <person name="Rivas-Marin E."/>
            <person name="Kohn T."/>
            <person name="Peeters S.H."/>
            <person name="Heuer A."/>
            <person name="Rast P."/>
            <person name="Oberbeckmann S."/>
            <person name="Bunk B."/>
            <person name="Jeske O."/>
            <person name="Meyerdierks A."/>
            <person name="Storesund J.E."/>
            <person name="Kallscheuer N."/>
            <person name="Luecker S."/>
            <person name="Lage O.M."/>
            <person name="Pohl T."/>
            <person name="Merkel B.J."/>
            <person name="Hornburger P."/>
            <person name="Mueller R.-W."/>
            <person name="Bruemmer F."/>
            <person name="Labrenz M."/>
            <person name="Spormann A.M."/>
            <person name="Op Den Camp H."/>
            <person name="Overmann J."/>
            <person name="Amann R."/>
            <person name="Jetten M.S.M."/>
            <person name="Mascher T."/>
            <person name="Medema M.H."/>
            <person name="Devos D.P."/>
            <person name="Kaster A.-K."/>
            <person name="Ovreas L."/>
            <person name="Rohde M."/>
            <person name="Galperin M.Y."/>
            <person name="Jogler C."/>
        </authorList>
    </citation>
    <scope>NUCLEOTIDE SEQUENCE [LARGE SCALE GENOMIC DNA]</scope>
    <source>
        <strain evidence="2 3">CA13</strain>
    </source>
</reference>
<sequence>MKKNGFTLIEMLVVISIIAILAALALPALAKAREAARRSTCSNNLRQFGIGMLTYAERDQVGRLCTGASDYRRDGCMDTYGWVADLVNSGLAMPSDMLCPSNGGKGSEKLNDLVGTDTTNGKGTTANRLNTGQCKSIFGATPTLAANSPERAAHIGTQFLEKGYNTNYAAGYHLVRNSPLTSGTGSSIVLNTRSNNQTEFKQRDGTKGPIQLSVIDGSRIPASNIALLGDAGPGDIDEAVLTISITGSNGEELLPQGMLLTEAFNDGPAYVNTNGSISLAKQDAAGLADVSLPIGSQMGCEKGNPTINNCFDFDAGVGPTGKSGNGLYLQDTRDWYALHGGIANILMADGSVKQFYDGSNGDGYLNPGFQFYTSTNTSGEAADSQISGFADSEVEIAPNEMFNGLFIDEMMLKGTFESN</sequence>
<gene>
    <name evidence="2" type="ORF">CA13_39870</name>
</gene>
<evidence type="ECO:0000313" key="2">
    <source>
        <dbReference type="EMBL" id="TWT82524.1"/>
    </source>
</evidence>
<dbReference type="Proteomes" id="UP000315010">
    <property type="component" value="Unassembled WGS sequence"/>
</dbReference>
<evidence type="ECO:0000259" key="1">
    <source>
        <dbReference type="Pfam" id="PF07596"/>
    </source>
</evidence>